<comment type="similarity">
    <text evidence="2">Belongs to the outer membrane factor (OMF) (TC 1.B.17) family.</text>
</comment>
<dbReference type="Pfam" id="PF02321">
    <property type="entry name" value="OEP"/>
    <property type="match status" value="2"/>
</dbReference>
<dbReference type="NCBIfam" id="TIGR01844">
    <property type="entry name" value="type_I_sec_TolC"/>
    <property type="match status" value="1"/>
</dbReference>
<evidence type="ECO:0000256" key="2">
    <source>
        <dbReference type="ARBA" id="ARBA00007613"/>
    </source>
</evidence>
<dbReference type="GO" id="GO:0015562">
    <property type="term" value="F:efflux transmembrane transporter activity"/>
    <property type="evidence" value="ECO:0007669"/>
    <property type="project" value="InterPro"/>
</dbReference>
<dbReference type="PANTHER" id="PTHR30026">
    <property type="entry name" value="OUTER MEMBRANE PROTEIN TOLC"/>
    <property type="match status" value="1"/>
</dbReference>
<evidence type="ECO:0000256" key="3">
    <source>
        <dbReference type="ARBA" id="ARBA00022448"/>
    </source>
</evidence>
<evidence type="ECO:0000256" key="5">
    <source>
        <dbReference type="ARBA" id="ARBA00022692"/>
    </source>
</evidence>
<keyword evidence="4" id="KW-1134">Transmembrane beta strand</keyword>
<dbReference type="GO" id="GO:0009279">
    <property type="term" value="C:cell outer membrane"/>
    <property type="evidence" value="ECO:0007669"/>
    <property type="project" value="UniProtKB-SubCell"/>
</dbReference>
<feature type="chain" id="PRO_5035200064" evidence="8">
    <location>
        <begin position="28"/>
        <end position="519"/>
    </location>
</feature>
<comment type="caution">
    <text evidence="9">The sequence shown here is derived from an EMBL/GenBank/DDBJ whole genome shotgun (WGS) entry which is preliminary data.</text>
</comment>
<accession>A0A8J3CSF1</accession>
<dbReference type="SUPFAM" id="SSF56954">
    <property type="entry name" value="Outer membrane efflux proteins (OEP)"/>
    <property type="match status" value="1"/>
</dbReference>
<evidence type="ECO:0000313" key="10">
    <source>
        <dbReference type="Proteomes" id="UP000634004"/>
    </source>
</evidence>
<keyword evidence="10" id="KW-1185">Reference proteome</keyword>
<dbReference type="PANTHER" id="PTHR30026:SF22">
    <property type="entry name" value="OUTER MEMBRANE EFFLUX PROTEIN"/>
    <property type="match status" value="1"/>
</dbReference>
<dbReference type="InterPro" id="IPR051906">
    <property type="entry name" value="TolC-like"/>
</dbReference>
<keyword evidence="3" id="KW-0813">Transport</keyword>
<evidence type="ECO:0000256" key="1">
    <source>
        <dbReference type="ARBA" id="ARBA00004442"/>
    </source>
</evidence>
<proteinExistence type="inferred from homology"/>
<keyword evidence="6" id="KW-0472">Membrane</keyword>
<dbReference type="GO" id="GO:1990281">
    <property type="term" value="C:efflux pump complex"/>
    <property type="evidence" value="ECO:0007669"/>
    <property type="project" value="TreeGrafter"/>
</dbReference>
<dbReference type="AlphaFoldDB" id="A0A8J3CSF1"/>
<dbReference type="InterPro" id="IPR010130">
    <property type="entry name" value="T1SS_OMP_TolC"/>
</dbReference>
<dbReference type="Gene3D" id="1.20.1600.10">
    <property type="entry name" value="Outer membrane efflux proteins (OEP)"/>
    <property type="match status" value="1"/>
</dbReference>
<keyword evidence="7" id="KW-0998">Cell outer membrane</keyword>
<evidence type="ECO:0000313" key="9">
    <source>
        <dbReference type="EMBL" id="GHB02511.1"/>
    </source>
</evidence>
<evidence type="ECO:0000256" key="6">
    <source>
        <dbReference type="ARBA" id="ARBA00023136"/>
    </source>
</evidence>
<name>A0A8J3CSF1_9PROT</name>
<feature type="signal peptide" evidence="8">
    <location>
        <begin position="1"/>
        <end position="27"/>
    </location>
</feature>
<comment type="subcellular location">
    <subcellularLocation>
        <location evidence="1">Cell outer membrane</location>
    </subcellularLocation>
</comment>
<dbReference type="Proteomes" id="UP000634004">
    <property type="component" value="Unassembled WGS sequence"/>
</dbReference>
<reference evidence="9" key="1">
    <citation type="journal article" date="2014" name="Int. J. Syst. Evol. Microbiol.">
        <title>Complete genome sequence of Corynebacterium casei LMG S-19264T (=DSM 44701T), isolated from a smear-ripened cheese.</title>
        <authorList>
            <consortium name="US DOE Joint Genome Institute (JGI-PGF)"/>
            <person name="Walter F."/>
            <person name="Albersmeier A."/>
            <person name="Kalinowski J."/>
            <person name="Ruckert C."/>
        </authorList>
    </citation>
    <scope>NUCLEOTIDE SEQUENCE</scope>
    <source>
        <strain evidence="9">KCTC 32513</strain>
    </source>
</reference>
<evidence type="ECO:0000256" key="7">
    <source>
        <dbReference type="ARBA" id="ARBA00023237"/>
    </source>
</evidence>
<protein>
    <submittedName>
        <fullName evidence="9">Membrane protein</fullName>
    </submittedName>
</protein>
<gene>
    <name evidence="9" type="primary">rsaFb</name>
    <name evidence="9" type="ORF">GCM10009069_26570</name>
</gene>
<reference evidence="9" key="2">
    <citation type="submission" date="2020-09" db="EMBL/GenBank/DDBJ databases">
        <authorList>
            <person name="Sun Q."/>
            <person name="Kim S."/>
        </authorList>
    </citation>
    <scope>NUCLEOTIDE SEQUENCE</scope>
    <source>
        <strain evidence="9">KCTC 32513</strain>
    </source>
</reference>
<evidence type="ECO:0000256" key="4">
    <source>
        <dbReference type="ARBA" id="ARBA00022452"/>
    </source>
</evidence>
<keyword evidence="5" id="KW-0812">Transmembrane</keyword>
<sequence length="519" mass="55696">MRVFRNVLLITSAALSVACVMAGYANAQEVDPAPQAGVFGTDTLQTVLASVYRNNPQLLGERARLREIDETYIQARAQGRPSLTAGGELSLQATRSPGDGTNPFVPAGGGGWSDTTPSASQLIAIQPLYQGGRIKALKQQTKASIMAARAGLENAENNVFLSAAKAYVDVLRDEETARIRRNNVRVLTRQLTAANERFDVGEGTRTDIAQSESRLAGAEAGLALADAQIASSRAIFVRYVGRMPDQLSPVPAFIVPESLDQAIALARDNNPQLLAAYYNELAGTAAIDVAKAAGRPTISLQGSLVRSRGTLLGFQDTDQATIGANVSVPIFSGGANASRVRQAKHAKTRLGFEARDVERIVDQTITQIWAQMGAAKRIVATSKRQVAASDVAFEGVSLEQQVGTRTQLDVLDAEQETLNAKLTLINAERDYDAAVFQLLSTIGVLDADGIDLPITRHDPDAYFSDLRDDRFKRAGDRFLPDVFRNDEPVFPNLNEDDAIIGVSEGEGAPLDAESDSEED</sequence>
<organism evidence="9 10">
    <name type="scientific">Algimonas arctica</name>
    <dbReference type="NCBI Taxonomy" id="1479486"/>
    <lineage>
        <taxon>Bacteria</taxon>
        <taxon>Pseudomonadati</taxon>
        <taxon>Pseudomonadota</taxon>
        <taxon>Alphaproteobacteria</taxon>
        <taxon>Maricaulales</taxon>
        <taxon>Robiginitomaculaceae</taxon>
        <taxon>Algimonas</taxon>
    </lineage>
</organism>
<dbReference type="InterPro" id="IPR003423">
    <property type="entry name" value="OMP_efflux"/>
</dbReference>
<evidence type="ECO:0000256" key="8">
    <source>
        <dbReference type="SAM" id="SignalP"/>
    </source>
</evidence>
<keyword evidence="8" id="KW-0732">Signal</keyword>
<dbReference type="GO" id="GO:0015288">
    <property type="term" value="F:porin activity"/>
    <property type="evidence" value="ECO:0007669"/>
    <property type="project" value="TreeGrafter"/>
</dbReference>
<dbReference type="PROSITE" id="PS51257">
    <property type="entry name" value="PROKAR_LIPOPROTEIN"/>
    <property type="match status" value="1"/>
</dbReference>
<dbReference type="RefSeq" id="WP_189499248.1">
    <property type="nucleotide sequence ID" value="NZ_BMZH01000014.1"/>
</dbReference>
<dbReference type="EMBL" id="BMZH01000014">
    <property type="protein sequence ID" value="GHB02511.1"/>
    <property type="molecule type" value="Genomic_DNA"/>
</dbReference>